<gene>
    <name evidence="2" type="ORF">BJ322DRAFT_746067</name>
</gene>
<proteinExistence type="predicted"/>
<reference evidence="2" key="2">
    <citation type="submission" date="2020-11" db="EMBL/GenBank/DDBJ databases">
        <authorList>
            <consortium name="DOE Joint Genome Institute"/>
            <person name="Kuo A."/>
            <person name="Miyauchi S."/>
            <person name="Kiss E."/>
            <person name="Drula E."/>
            <person name="Kohler A."/>
            <person name="Sanchez-Garcia M."/>
            <person name="Andreopoulos B."/>
            <person name="Barry K.W."/>
            <person name="Bonito G."/>
            <person name="Buee M."/>
            <person name="Carver A."/>
            <person name="Chen C."/>
            <person name="Cichocki N."/>
            <person name="Clum A."/>
            <person name="Culley D."/>
            <person name="Crous P.W."/>
            <person name="Fauchery L."/>
            <person name="Girlanda M."/>
            <person name="Hayes R."/>
            <person name="Keri Z."/>
            <person name="Labutti K."/>
            <person name="Lipzen A."/>
            <person name="Lombard V."/>
            <person name="Magnuson J."/>
            <person name="Maillard F."/>
            <person name="Morin E."/>
            <person name="Murat C."/>
            <person name="Nolan M."/>
            <person name="Ohm R."/>
            <person name="Pangilinan J."/>
            <person name="Pereira M."/>
            <person name="Perotto S."/>
            <person name="Peter M."/>
            <person name="Riley R."/>
            <person name="Sitrit Y."/>
            <person name="Stielow B."/>
            <person name="Szollosi G."/>
            <person name="Zifcakova L."/>
            <person name="Stursova M."/>
            <person name="Spatafora J.W."/>
            <person name="Tedersoo L."/>
            <person name="Vaario L.-M."/>
            <person name="Yamada A."/>
            <person name="Yan M."/>
            <person name="Wang P."/>
            <person name="Xu J."/>
            <person name="Bruns T."/>
            <person name="Baldrian P."/>
            <person name="Vilgalys R."/>
            <person name="Henrissat B."/>
            <person name="Grigoriev I.V."/>
            <person name="Hibbett D."/>
            <person name="Nagy L.G."/>
            <person name="Martin F.M."/>
        </authorList>
    </citation>
    <scope>NUCLEOTIDE SEQUENCE</scope>
    <source>
        <strain evidence="2">UH-Tt-Lm1</strain>
    </source>
</reference>
<evidence type="ECO:0000313" key="2">
    <source>
        <dbReference type="EMBL" id="KAF9785854.1"/>
    </source>
</evidence>
<name>A0A9P6HH21_9AGAM</name>
<keyword evidence="1" id="KW-0812">Transmembrane</keyword>
<evidence type="ECO:0000256" key="1">
    <source>
        <dbReference type="SAM" id="Phobius"/>
    </source>
</evidence>
<evidence type="ECO:0000313" key="3">
    <source>
        <dbReference type="Proteomes" id="UP000736335"/>
    </source>
</evidence>
<reference evidence="2" key="1">
    <citation type="journal article" date="2020" name="Nat. Commun.">
        <title>Large-scale genome sequencing of mycorrhizal fungi provides insights into the early evolution of symbiotic traits.</title>
        <authorList>
            <person name="Miyauchi S."/>
            <person name="Kiss E."/>
            <person name="Kuo A."/>
            <person name="Drula E."/>
            <person name="Kohler A."/>
            <person name="Sanchez-Garcia M."/>
            <person name="Morin E."/>
            <person name="Andreopoulos B."/>
            <person name="Barry K.W."/>
            <person name="Bonito G."/>
            <person name="Buee M."/>
            <person name="Carver A."/>
            <person name="Chen C."/>
            <person name="Cichocki N."/>
            <person name="Clum A."/>
            <person name="Culley D."/>
            <person name="Crous P.W."/>
            <person name="Fauchery L."/>
            <person name="Girlanda M."/>
            <person name="Hayes R.D."/>
            <person name="Keri Z."/>
            <person name="LaButti K."/>
            <person name="Lipzen A."/>
            <person name="Lombard V."/>
            <person name="Magnuson J."/>
            <person name="Maillard F."/>
            <person name="Murat C."/>
            <person name="Nolan M."/>
            <person name="Ohm R.A."/>
            <person name="Pangilinan J."/>
            <person name="Pereira M.F."/>
            <person name="Perotto S."/>
            <person name="Peter M."/>
            <person name="Pfister S."/>
            <person name="Riley R."/>
            <person name="Sitrit Y."/>
            <person name="Stielow J.B."/>
            <person name="Szollosi G."/>
            <person name="Zifcakova L."/>
            <person name="Stursova M."/>
            <person name="Spatafora J.W."/>
            <person name="Tedersoo L."/>
            <person name="Vaario L.M."/>
            <person name="Yamada A."/>
            <person name="Yan M."/>
            <person name="Wang P."/>
            <person name="Xu J."/>
            <person name="Bruns T."/>
            <person name="Baldrian P."/>
            <person name="Vilgalys R."/>
            <person name="Dunand C."/>
            <person name="Henrissat B."/>
            <person name="Grigoriev I.V."/>
            <person name="Hibbett D."/>
            <person name="Nagy L.G."/>
            <person name="Martin F.M."/>
        </authorList>
    </citation>
    <scope>NUCLEOTIDE SEQUENCE</scope>
    <source>
        <strain evidence="2">UH-Tt-Lm1</strain>
    </source>
</reference>
<dbReference type="EMBL" id="WIUZ02000006">
    <property type="protein sequence ID" value="KAF9785854.1"/>
    <property type="molecule type" value="Genomic_DNA"/>
</dbReference>
<dbReference type="AlphaFoldDB" id="A0A9P6HH21"/>
<feature type="transmembrane region" description="Helical" evidence="1">
    <location>
        <begin position="402"/>
        <end position="420"/>
    </location>
</feature>
<protein>
    <recommendedName>
        <fullName evidence="4">Transmembrane protein 135 N-terminal domain-containing protein</fullName>
    </recommendedName>
</protein>
<sequence>MPNQSRPLAPLHMFPSILQDHIRAYIALPAEHPAKIGSRTYGLCLLLSLGPALLPFVAKAVGLAKAGKDVDRAEARKVVAGLKRLLGRELGPFGFAFAITTAVSGGSFLQSIVGNLESSRSLVAASGGLGSVFHHTKFRLRCCWKSLSNFQQTYLINALASAVAIALLQGKPAPGRPEGVPGLPSTLPIPIGGTSRRQGISPTLNLTLVLFVRALDSVVRGGLQDKLLQNLGREGRKVTFTPAQVEKPASIDSTHAKNWIDRRTSTLDSLVFCICSARIIWCFFYKPEKLPRGYVKWISRLAEIDPRIIWALQSVRSGTLSYERRHAASPRLIEFAKDLGYPASWGDLNIIPAYGTDATPIWRKLGVEGRDEIGGIPCELVHGGNGAGNSCRKNIGIRGRKAWLSALMIYLPAHLLPSLIMRPRDMLSPKKLMTILLGVIRSATFLSAFVQLMWLGVCSTRTFLFARLFPWISHDNFDGPFGCIFVASLLCGSSVWIENPRKRGEIALYALPRAIRTILSDSCLKSGRLGGKVQLIERIVFVGSLSTLLTSGIHRPESLRGLSRWTINYVLKGSSSLEKKKL</sequence>
<feature type="transmembrane region" description="Helical" evidence="1">
    <location>
        <begin position="432"/>
        <end position="457"/>
    </location>
</feature>
<dbReference type="PANTHER" id="PTHR12459">
    <property type="entry name" value="TRANSMEMBRANE PROTEIN 135-RELATED"/>
    <property type="match status" value="1"/>
</dbReference>
<comment type="caution">
    <text evidence="2">The sequence shown here is derived from an EMBL/GenBank/DDBJ whole genome shotgun (WGS) entry which is preliminary data.</text>
</comment>
<dbReference type="InterPro" id="IPR026749">
    <property type="entry name" value="Tmem135"/>
</dbReference>
<accession>A0A9P6HH21</accession>
<keyword evidence="1" id="KW-1133">Transmembrane helix</keyword>
<organism evidence="2 3">
    <name type="scientific">Thelephora terrestris</name>
    <dbReference type="NCBI Taxonomy" id="56493"/>
    <lineage>
        <taxon>Eukaryota</taxon>
        <taxon>Fungi</taxon>
        <taxon>Dikarya</taxon>
        <taxon>Basidiomycota</taxon>
        <taxon>Agaricomycotina</taxon>
        <taxon>Agaricomycetes</taxon>
        <taxon>Thelephorales</taxon>
        <taxon>Thelephoraceae</taxon>
        <taxon>Thelephora</taxon>
    </lineage>
</organism>
<keyword evidence="3" id="KW-1185">Reference proteome</keyword>
<dbReference type="Proteomes" id="UP000736335">
    <property type="component" value="Unassembled WGS sequence"/>
</dbReference>
<keyword evidence="1" id="KW-0472">Membrane</keyword>
<dbReference type="OrthoDB" id="4021778at2759"/>
<dbReference type="PANTHER" id="PTHR12459:SF15">
    <property type="entry name" value="TRANSMEMBRANE PROTEIN 135"/>
    <property type="match status" value="1"/>
</dbReference>
<evidence type="ECO:0008006" key="4">
    <source>
        <dbReference type="Google" id="ProtNLM"/>
    </source>
</evidence>